<keyword evidence="2" id="KW-0472">Membrane</keyword>
<dbReference type="InterPro" id="IPR011043">
    <property type="entry name" value="Gal_Oxase/kelch_b-propeller"/>
</dbReference>
<dbReference type="SUPFAM" id="SSF50965">
    <property type="entry name" value="Galactose oxidase, central domain"/>
    <property type="match status" value="1"/>
</dbReference>
<reference evidence="4" key="1">
    <citation type="journal article" date="2016" name="Genome Announc.">
        <title>Draft genome sequences of fungus Aspergillus calidoustus.</title>
        <authorList>
            <person name="Horn F."/>
            <person name="Linde J."/>
            <person name="Mattern D.J."/>
            <person name="Walther G."/>
            <person name="Guthke R."/>
            <person name="Scherlach K."/>
            <person name="Martin K."/>
            <person name="Brakhage A.A."/>
            <person name="Petzke L."/>
            <person name="Valiante V."/>
        </authorList>
    </citation>
    <scope>NUCLEOTIDE SEQUENCE [LARGE SCALE GENOMIC DNA]</scope>
    <source>
        <strain evidence="4">SF006504</strain>
    </source>
</reference>
<name>A0A0U5HJ82_ASPCI</name>
<protein>
    <recommendedName>
        <fullName evidence="5">Galactose oxidase/kelch, beta-propeller</fullName>
    </recommendedName>
</protein>
<dbReference type="InterPro" id="IPR037293">
    <property type="entry name" value="Gal_Oxidase_central_sf"/>
</dbReference>
<feature type="compositionally biased region" description="Polar residues" evidence="1">
    <location>
        <begin position="737"/>
        <end position="748"/>
    </location>
</feature>
<evidence type="ECO:0008006" key="5">
    <source>
        <dbReference type="Google" id="ProtNLM"/>
    </source>
</evidence>
<dbReference type="EMBL" id="CDMC01000006">
    <property type="protein sequence ID" value="CEN61592.1"/>
    <property type="molecule type" value="Genomic_DNA"/>
</dbReference>
<dbReference type="AlphaFoldDB" id="A0A0U5HJ82"/>
<feature type="region of interest" description="Disordered" evidence="1">
    <location>
        <begin position="512"/>
        <end position="552"/>
    </location>
</feature>
<dbReference type="Gene3D" id="2.130.10.80">
    <property type="entry name" value="Galactose oxidase/kelch, beta-propeller"/>
    <property type="match status" value="1"/>
</dbReference>
<proteinExistence type="predicted"/>
<feature type="transmembrane region" description="Helical" evidence="2">
    <location>
        <begin position="455"/>
        <end position="479"/>
    </location>
</feature>
<dbReference type="STRING" id="454130.A0A0U5HJ82"/>
<organism evidence="3 4">
    <name type="scientific">Aspergillus calidoustus</name>
    <dbReference type="NCBI Taxonomy" id="454130"/>
    <lineage>
        <taxon>Eukaryota</taxon>
        <taxon>Fungi</taxon>
        <taxon>Dikarya</taxon>
        <taxon>Ascomycota</taxon>
        <taxon>Pezizomycotina</taxon>
        <taxon>Eurotiomycetes</taxon>
        <taxon>Eurotiomycetidae</taxon>
        <taxon>Eurotiales</taxon>
        <taxon>Aspergillaceae</taxon>
        <taxon>Aspergillus</taxon>
        <taxon>Aspergillus subgen. Nidulantes</taxon>
    </lineage>
</organism>
<dbReference type="Proteomes" id="UP000054771">
    <property type="component" value="Unassembled WGS sequence"/>
</dbReference>
<feature type="compositionally biased region" description="Low complexity" evidence="1">
    <location>
        <begin position="720"/>
        <end position="730"/>
    </location>
</feature>
<evidence type="ECO:0000256" key="2">
    <source>
        <dbReference type="SAM" id="Phobius"/>
    </source>
</evidence>
<sequence>MDGRSCRIPRMYRVVGANLVSALLCVLQFTTHSYAQIPYTPSSLFYPPQQNVPFAYLLRPANADRPQTEFLSMNVLEKVDAADPSYTVLLDKVPFYDEGEISAYIGAVDQNGIVKVYTGDCWESGNTPMVWTFEPSSDSPTGNGTWQKLSVRGEDGQRGAIHGPNYLSAGFTYSPSNITESSLFAFGGMCPYQGNSGNSWITAANYSQSMTVLEPVREDNFYQGSTTGERAPPIPEAGFTITPLQATYSYSDDEQRQQQSFLLIGGHTQQAFINMSELAIFSAPQNSWSFVTVDSATDTQRTDLAFRDAAVIEPRSGHTSVLSSDGSKVIVFGGWVGNTSIPAVPQLAVLEIGGGFSGAGDWAWKIPSMEDSGIPDGSGIYGHGATMLPGGIMMIAGGYEMTQLSKRSEDGPQLNSRIILYDVDSNTWPSTYENPNFIGSAGSTSSKQSSSSRKAGLGVGIGLGIPAAAGIALFAFYHYRRRRVRRTRDSEIRQLALGAQRAHFWGREDSELASSIRNPPSMRDSFNSDYPWGNNKPRSLGKKPSWKDNGDAAAERTGLLGDVHMSKKLTRPALNAGVYRPPYRDYRRSDTPGNIHPIDEREEDEVERINTRDTAETTTEQVFVTARNTQIDGTHILGVLPEHSEVVVGAGGDNNGALPPEKDERTSSSLSDSSTSSKSAKSARVSRIVSNNASTLRADEANSLDKLVFVSGHKRDAVRSQDSSTSAASSFEKRYSSDSYSTAHSTLTQRQAEGEYLLREDPESSHFLDLFNSKPTISTRPRASEWIGGIRRVLSITRKRPATHESSNTVTRASGIDGRNTVIGLPTATVGGKLPRRSVSASAELFRRKQGAKDWGVSNGHESGFRTARSTRDDFGLMELDNDEDWDVEGAAEGRRVQVTFTVPREKLRVVNATASDMDNLSVNSVSRSNSSS</sequence>
<dbReference type="OMA" id="FGGMCPF"/>
<evidence type="ECO:0000256" key="1">
    <source>
        <dbReference type="SAM" id="MobiDB-lite"/>
    </source>
</evidence>
<feature type="compositionally biased region" description="Low complexity" evidence="1">
    <location>
        <begin position="667"/>
        <end position="686"/>
    </location>
</feature>
<feature type="region of interest" description="Disordered" evidence="1">
    <location>
        <begin position="647"/>
        <end position="687"/>
    </location>
</feature>
<keyword evidence="4" id="KW-1185">Reference proteome</keyword>
<dbReference type="OrthoDB" id="205993at2759"/>
<feature type="region of interest" description="Disordered" evidence="1">
    <location>
        <begin position="715"/>
        <end position="748"/>
    </location>
</feature>
<accession>A0A0U5HJ82</accession>
<feature type="compositionally biased region" description="Polar residues" evidence="1">
    <location>
        <begin position="512"/>
        <end position="528"/>
    </location>
</feature>
<keyword evidence="2" id="KW-0812">Transmembrane</keyword>
<evidence type="ECO:0000313" key="3">
    <source>
        <dbReference type="EMBL" id="CEN61592.1"/>
    </source>
</evidence>
<evidence type="ECO:0000313" key="4">
    <source>
        <dbReference type="Proteomes" id="UP000054771"/>
    </source>
</evidence>
<keyword evidence="2" id="KW-1133">Transmembrane helix</keyword>
<gene>
    <name evidence="3" type="ORF">ASPCAL08245</name>
</gene>